<dbReference type="RefSeq" id="WP_231121597.1">
    <property type="nucleotide sequence ID" value="NZ_RBWV01000010.1"/>
</dbReference>
<evidence type="ECO:0000313" key="4">
    <source>
        <dbReference type="Proteomes" id="UP000281955"/>
    </source>
</evidence>
<protein>
    <submittedName>
        <fullName evidence="3">Site-specific recombinase XerD</fullName>
    </submittedName>
</protein>
<reference evidence="3 4" key="1">
    <citation type="submission" date="2018-10" db="EMBL/GenBank/DDBJ databases">
        <title>Genomic Encyclopedia of Archaeal and Bacterial Type Strains, Phase II (KMG-II): from individual species to whole genera.</title>
        <authorList>
            <person name="Goeker M."/>
        </authorList>
    </citation>
    <scope>NUCLEOTIDE SEQUENCE [LARGE SCALE GENOMIC DNA]</scope>
    <source>
        <strain evidence="3 4">RP-AC37</strain>
    </source>
</reference>
<dbReference type="PANTHER" id="PTHR30349">
    <property type="entry name" value="PHAGE INTEGRASE-RELATED"/>
    <property type="match status" value="1"/>
</dbReference>
<dbReference type="GO" id="GO:0003677">
    <property type="term" value="F:DNA binding"/>
    <property type="evidence" value="ECO:0007669"/>
    <property type="project" value="InterPro"/>
</dbReference>
<dbReference type="PROSITE" id="PS51898">
    <property type="entry name" value="TYR_RECOMBINASE"/>
    <property type="match status" value="1"/>
</dbReference>
<dbReference type="Proteomes" id="UP000281955">
    <property type="component" value="Unassembled WGS sequence"/>
</dbReference>
<dbReference type="SUPFAM" id="SSF56349">
    <property type="entry name" value="DNA breaking-rejoining enzymes"/>
    <property type="match status" value="1"/>
</dbReference>
<dbReference type="GO" id="GO:0015074">
    <property type="term" value="P:DNA integration"/>
    <property type="evidence" value="ECO:0007669"/>
    <property type="project" value="InterPro"/>
</dbReference>
<dbReference type="Gene3D" id="1.10.443.10">
    <property type="entry name" value="Intergrase catalytic core"/>
    <property type="match status" value="1"/>
</dbReference>
<dbReference type="InterPro" id="IPR013762">
    <property type="entry name" value="Integrase-like_cat_sf"/>
</dbReference>
<dbReference type="InParanoid" id="A0A420XT93"/>
<dbReference type="Pfam" id="PF00589">
    <property type="entry name" value="Phage_integrase"/>
    <property type="match status" value="1"/>
</dbReference>
<evidence type="ECO:0000313" key="3">
    <source>
        <dbReference type="EMBL" id="RKS77959.1"/>
    </source>
</evidence>
<name>A0A420XT93_9ACTN</name>
<evidence type="ECO:0000256" key="1">
    <source>
        <dbReference type="ARBA" id="ARBA00023172"/>
    </source>
</evidence>
<dbReference type="InterPro" id="IPR002104">
    <property type="entry name" value="Integrase_catalytic"/>
</dbReference>
<feature type="domain" description="Tyr recombinase" evidence="2">
    <location>
        <begin position="147"/>
        <end position="360"/>
    </location>
</feature>
<accession>A0A420XT93</accession>
<sequence length="374" mass="42980">MAKDGTFVGVMPLHLVGREPLKHPAEQMLEAMLDGWRSQQLARGLSFVTIDSRERAVRRFHMHSNEWPWRWNPQLADEWFTDLRVHRHISHSTLRALQSSLRQFCWFITDPAYGWSAECERLFGTHPVQVCLEENTSRHVSDVESRPTKRAFTRDELQAFFDHADAQVDQIRQAGRKGALSAFRDAVIFKTAYAWGLRRNEVRMLDVVDFGLNAKAAEFGRFGVLYVRHGKAMRGSPAKRRGVLTVWDWAAECLEEWVTQVRGHYPTAGSEPALFPSERSGRVALTHLNRVFARYRREVGLDEALDLHSLRRSYVTHLIEDGFDALFVQQQVGHEHASTTSLYTCVSSDYRTSMLRRALDKTLSAANQLGQETR</sequence>
<gene>
    <name evidence="3" type="ORF">CLV35_1664</name>
</gene>
<evidence type="ECO:0000259" key="2">
    <source>
        <dbReference type="PROSITE" id="PS51898"/>
    </source>
</evidence>
<dbReference type="InterPro" id="IPR011010">
    <property type="entry name" value="DNA_brk_join_enz"/>
</dbReference>
<comment type="caution">
    <text evidence="3">The sequence shown here is derived from an EMBL/GenBank/DDBJ whole genome shotgun (WGS) entry which is preliminary data.</text>
</comment>
<dbReference type="InterPro" id="IPR050090">
    <property type="entry name" value="Tyrosine_recombinase_XerCD"/>
</dbReference>
<keyword evidence="1" id="KW-0233">DNA recombination</keyword>
<dbReference type="AlphaFoldDB" id="A0A420XT93"/>
<dbReference type="GO" id="GO:0006310">
    <property type="term" value="P:DNA recombination"/>
    <property type="evidence" value="ECO:0007669"/>
    <property type="project" value="UniProtKB-KW"/>
</dbReference>
<keyword evidence="4" id="KW-1185">Reference proteome</keyword>
<dbReference type="CDD" id="cd00397">
    <property type="entry name" value="DNA_BRE_C"/>
    <property type="match status" value="1"/>
</dbReference>
<organism evidence="3 4">
    <name type="scientific">Motilibacter peucedani</name>
    <dbReference type="NCBI Taxonomy" id="598650"/>
    <lineage>
        <taxon>Bacteria</taxon>
        <taxon>Bacillati</taxon>
        <taxon>Actinomycetota</taxon>
        <taxon>Actinomycetes</taxon>
        <taxon>Motilibacterales</taxon>
        <taxon>Motilibacteraceae</taxon>
        <taxon>Motilibacter</taxon>
    </lineage>
</organism>
<dbReference type="EMBL" id="RBWV01000010">
    <property type="protein sequence ID" value="RKS77959.1"/>
    <property type="molecule type" value="Genomic_DNA"/>
</dbReference>
<proteinExistence type="predicted"/>
<dbReference type="PANTHER" id="PTHR30349:SF81">
    <property type="entry name" value="TYROSINE RECOMBINASE XERC"/>
    <property type="match status" value="1"/>
</dbReference>